<dbReference type="NCBIfam" id="TIGR03827">
    <property type="entry name" value="GNAT_ablB"/>
    <property type="match status" value="1"/>
</dbReference>
<dbReference type="CDD" id="cd04301">
    <property type="entry name" value="NAT_SF"/>
    <property type="match status" value="1"/>
</dbReference>
<dbReference type="InterPro" id="IPR016181">
    <property type="entry name" value="Acyl_CoA_acyltransferase"/>
</dbReference>
<organism evidence="2">
    <name type="scientific">hydrocarbon metagenome</name>
    <dbReference type="NCBI Taxonomy" id="938273"/>
    <lineage>
        <taxon>unclassified sequences</taxon>
        <taxon>metagenomes</taxon>
        <taxon>ecological metagenomes</taxon>
    </lineage>
</organism>
<sequence length="280" mass="30806">MTADTITSIGGSVVQHGPCNNRIYVIRLSPGDLPGILDRLDAMAREKGYAKIFAKVPASVRELFLARGYRTEACVPGFFSGREDGHFMAAYPDPARSRADDAAIREVVASARSTAGERRLFAPPPGCRVDAAAPEDAPGIAALYREVFETYPFPIHDAGYIARTMEGHIRYFCIRGEGQIVAAASAEMDVRAENVEMTDFATLPEFRGYGLSRLLLQRMEESMRDAGMQVAYTIARALSFPINRTFARAGYAYAGTLLNNTNICGSFESMNVWYKPLVHR</sequence>
<dbReference type="InterPro" id="IPR022525">
    <property type="entry name" value="GNAT_AblB"/>
</dbReference>
<keyword evidence="2" id="KW-0808">Transferase</keyword>
<dbReference type="GO" id="GO:0008080">
    <property type="term" value="F:N-acetyltransferase activity"/>
    <property type="evidence" value="ECO:0007669"/>
    <property type="project" value="InterPro"/>
</dbReference>
<gene>
    <name evidence="2" type="ORF">ASZ90_010507</name>
</gene>
<feature type="domain" description="N-acetyltransferase" evidence="1">
    <location>
        <begin position="127"/>
        <end position="278"/>
    </location>
</feature>
<dbReference type="AlphaFoldDB" id="A0A0W8FFU2"/>
<comment type="caution">
    <text evidence="2">The sequence shown here is derived from an EMBL/GenBank/DDBJ whole genome shotgun (WGS) entry which is preliminary data.</text>
</comment>
<accession>A0A0W8FFU2</accession>
<evidence type="ECO:0000259" key="1">
    <source>
        <dbReference type="PROSITE" id="PS51186"/>
    </source>
</evidence>
<dbReference type="EMBL" id="LNQE01001259">
    <property type="protein sequence ID" value="KUG19773.1"/>
    <property type="molecule type" value="Genomic_DNA"/>
</dbReference>
<proteinExistence type="predicted"/>
<dbReference type="PROSITE" id="PS51186">
    <property type="entry name" value="GNAT"/>
    <property type="match status" value="1"/>
</dbReference>
<protein>
    <submittedName>
        <fullName evidence="2">Beta-lysine acetyltransferase</fullName>
    </submittedName>
</protein>
<dbReference type="Pfam" id="PF00583">
    <property type="entry name" value="Acetyltransf_1"/>
    <property type="match status" value="1"/>
</dbReference>
<reference evidence="2" key="1">
    <citation type="journal article" date="2015" name="Proc. Natl. Acad. Sci. U.S.A.">
        <title>Networks of energetic and metabolic interactions define dynamics in microbial communities.</title>
        <authorList>
            <person name="Embree M."/>
            <person name="Liu J.K."/>
            <person name="Al-Bassam M.M."/>
            <person name="Zengler K."/>
        </authorList>
    </citation>
    <scope>NUCLEOTIDE SEQUENCE</scope>
</reference>
<dbReference type="SUPFAM" id="SSF55729">
    <property type="entry name" value="Acyl-CoA N-acyltransferases (Nat)"/>
    <property type="match status" value="1"/>
</dbReference>
<dbReference type="Gene3D" id="3.40.630.30">
    <property type="match status" value="1"/>
</dbReference>
<dbReference type="InterPro" id="IPR000182">
    <property type="entry name" value="GNAT_dom"/>
</dbReference>
<name>A0A0W8FFU2_9ZZZZ</name>
<evidence type="ECO:0000313" key="2">
    <source>
        <dbReference type="EMBL" id="KUG19773.1"/>
    </source>
</evidence>